<evidence type="ECO:0000259" key="6">
    <source>
        <dbReference type="Pfam" id="PF00108"/>
    </source>
</evidence>
<organism evidence="8 9">
    <name type="scientific">Brevundimonas abyssalis TAR-001</name>
    <dbReference type="NCBI Taxonomy" id="1391729"/>
    <lineage>
        <taxon>Bacteria</taxon>
        <taxon>Pseudomonadati</taxon>
        <taxon>Pseudomonadota</taxon>
        <taxon>Alphaproteobacteria</taxon>
        <taxon>Caulobacterales</taxon>
        <taxon>Caulobacteraceae</taxon>
        <taxon>Brevundimonas</taxon>
    </lineage>
</organism>
<comment type="caution">
    <text evidence="8">The sequence shown here is derived from an EMBL/GenBank/DDBJ whole genome shotgun (WGS) entry which is preliminary data.</text>
</comment>
<evidence type="ECO:0000313" key="9">
    <source>
        <dbReference type="Proteomes" id="UP000016569"/>
    </source>
</evidence>
<feature type="active site" description="Proton acceptor" evidence="4">
    <location>
        <position position="374"/>
    </location>
</feature>
<dbReference type="NCBIfam" id="TIGR01930">
    <property type="entry name" value="AcCoA-C-Actrans"/>
    <property type="match status" value="1"/>
</dbReference>
<dbReference type="PANTHER" id="PTHR43365:SF1">
    <property type="entry name" value="ACETYL-COA C-ACYLTRANSFERASE"/>
    <property type="match status" value="1"/>
</dbReference>
<keyword evidence="9" id="KW-1185">Reference proteome</keyword>
<feature type="active site" description="Acyl-thioester intermediate" evidence="4">
    <location>
        <position position="108"/>
    </location>
</feature>
<accession>A0A8E0NBN9</accession>
<feature type="active site" description="Proton acceptor" evidence="4">
    <location>
        <position position="404"/>
    </location>
</feature>
<dbReference type="AlphaFoldDB" id="A0A8E0NBN9"/>
<evidence type="ECO:0000256" key="3">
    <source>
        <dbReference type="ARBA" id="ARBA00023315"/>
    </source>
</evidence>
<reference evidence="9" key="1">
    <citation type="journal article" date="2013" name="Genome Announc.">
        <title>Draft Genome Sequence of the Dimorphic Prosthecate Bacterium Brevundimonas abyssalis TAR-001T.</title>
        <authorList>
            <person name="Tsubouchi T."/>
            <person name="Nishi S."/>
            <person name="Usui K."/>
            <person name="Shimane Y."/>
            <person name="Takaki Y."/>
            <person name="Maruyama T."/>
            <person name="Hatada Y."/>
        </authorList>
    </citation>
    <scope>NUCLEOTIDE SEQUENCE [LARGE SCALE GENOMIC DNA]</scope>
    <source>
        <strain evidence="9">TAR-001</strain>
    </source>
</reference>
<feature type="domain" description="Thiolase C-terminal" evidence="7">
    <location>
        <begin position="296"/>
        <end position="417"/>
    </location>
</feature>
<dbReference type="InterPro" id="IPR016039">
    <property type="entry name" value="Thiolase-like"/>
</dbReference>
<evidence type="ECO:0000256" key="5">
    <source>
        <dbReference type="RuleBase" id="RU003557"/>
    </source>
</evidence>
<dbReference type="PROSITE" id="PS00737">
    <property type="entry name" value="THIOLASE_2"/>
    <property type="match status" value="1"/>
</dbReference>
<dbReference type="Pfam" id="PF02803">
    <property type="entry name" value="Thiolase_C"/>
    <property type="match status" value="1"/>
</dbReference>
<keyword evidence="2 5" id="KW-0808">Transferase</keyword>
<dbReference type="InterPro" id="IPR020613">
    <property type="entry name" value="Thiolase_CS"/>
</dbReference>
<keyword evidence="3 5" id="KW-0012">Acyltransferase</keyword>
<gene>
    <name evidence="8" type="ORF">MBEBAB_1653</name>
</gene>
<dbReference type="EMBL" id="BATC01000026">
    <property type="protein sequence ID" value="GAD59403.1"/>
    <property type="molecule type" value="Genomic_DNA"/>
</dbReference>
<evidence type="ECO:0000313" key="8">
    <source>
        <dbReference type="EMBL" id="GAD59403.1"/>
    </source>
</evidence>
<dbReference type="PANTHER" id="PTHR43365">
    <property type="entry name" value="BLR7806 PROTEIN"/>
    <property type="match status" value="1"/>
</dbReference>
<dbReference type="InterPro" id="IPR020616">
    <property type="entry name" value="Thiolase_N"/>
</dbReference>
<dbReference type="Gene3D" id="3.40.47.10">
    <property type="match status" value="2"/>
</dbReference>
<evidence type="ECO:0000256" key="2">
    <source>
        <dbReference type="ARBA" id="ARBA00022679"/>
    </source>
</evidence>
<dbReference type="Proteomes" id="UP000016569">
    <property type="component" value="Unassembled WGS sequence"/>
</dbReference>
<feature type="domain" description="Thiolase N-terminal" evidence="6">
    <location>
        <begin position="22"/>
        <end position="287"/>
    </location>
</feature>
<comment type="similarity">
    <text evidence="1 5">Belongs to the thiolase-like superfamily. Thiolase family.</text>
</comment>
<evidence type="ECO:0000256" key="1">
    <source>
        <dbReference type="ARBA" id="ARBA00010982"/>
    </source>
</evidence>
<dbReference type="PIRSF" id="PIRSF000429">
    <property type="entry name" value="Ac-CoA_Ac_transf"/>
    <property type="match status" value="1"/>
</dbReference>
<dbReference type="GO" id="GO:0003988">
    <property type="term" value="F:acetyl-CoA C-acyltransferase activity"/>
    <property type="evidence" value="ECO:0007669"/>
    <property type="project" value="UniProtKB-ARBA"/>
</dbReference>
<evidence type="ECO:0000259" key="7">
    <source>
        <dbReference type="Pfam" id="PF02803"/>
    </source>
</evidence>
<dbReference type="InterPro" id="IPR002155">
    <property type="entry name" value="Thiolase"/>
</dbReference>
<dbReference type="InterPro" id="IPR020617">
    <property type="entry name" value="Thiolase_C"/>
</dbReference>
<name>A0A8E0NBN9_9CAUL</name>
<evidence type="ECO:0000256" key="4">
    <source>
        <dbReference type="PIRSR" id="PIRSR000429-1"/>
    </source>
</evidence>
<proteinExistence type="inferred from homology"/>
<dbReference type="Pfam" id="PF00108">
    <property type="entry name" value="Thiolase_N"/>
    <property type="match status" value="1"/>
</dbReference>
<dbReference type="SUPFAM" id="SSF53901">
    <property type="entry name" value="Thiolase-like"/>
    <property type="match status" value="2"/>
</dbReference>
<dbReference type="NCBIfam" id="NF006090">
    <property type="entry name" value="PRK08242.1"/>
    <property type="match status" value="1"/>
</dbReference>
<sequence>MAYLSGSSPLQSEMRFMTHAAYIFDAVRTPRGKGKADGALHEVKPVRLIADLLSALQSRHDLDTSRVSDVVLGCGQALGEQGGAIGKAAALMAGWDDKVAGCQVDRFCGSGLETVNMAAARIMSGMEDLMVAGGVESMSRIPMGSGGGALFFDPELVSKTGFVSQGVSADLIATIGGYSREDVDAYALTSQTKAAEAQARGNFDRSVVPVVDAFGQTILARDEFIKPGTTMEGLAALKPSFAKIGEMGMDAVCLAKYPRVSGINHVHTAGNSSGVVDGASAVLIGSEAVAKALGLTPRGRIVGMATVSTEPTIMLTGPAPAVTKLLARTGLTLDDIDLFEVNEAFASVVLRFRDDLSVPEEKINVNGGAIALGHPIGATGGMLVGTLMDELERRQLRRGICVLCIGGGMGVATLIERI</sequence>
<dbReference type="CDD" id="cd00751">
    <property type="entry name" value="thiolase"/>
    <property type="match status" value="1"/>
</dbReference>
<protein>
    <submittedName>
        <fullName evidence="8">3-ketoacyl-CoA thiolase / acetyl-CoA acetyltransferase</fullName>
    </submittedName>
</protein>